<dbReference type="EMBL" id="JAATJH010000001">
    <property type="protein sequence ID" value="NJC25170.1"/>
    <property type="molecule type" value="Genomic_DNA"/>
</dbReference>
<dbReference type="Proteomes" id="UP000770785">
    <property type="component" value="Unassembled WGS sequence"/>
</dbReference>
<dbReference type="InterPro" id="IPR035973">
    <property type="entry name" value="Cyt_c_oxidase_su3-like_sf"/>
</dbReference>
<keyword evidence="5 7" id="KW-0472">Membrane</keyword>
<evidence type="ECO:0000256" key="1">
    <source>
        <dbReference type="ARBA" id="ARBA00004141"/>
    </source>
</evidence>
<dbReference type="PROSITE" id="PS50253">
    <property type="entry name" value="COX3"/>
    <property type="match status" value="1"/>
</dbReference>
<name>A0ABX0X7F2_9BACT</name>
<keyword evidence="9" id="KW-0560">Oxidoreductase</keyword>
<sequence length="206" mass="22906">MRKVTIDGSLVTNKENLRTEALKRQNKIHPKKLALWVGLVSLVMMFTALTSAFIVRRAAGNWLEFSIPSIFFVNTLVIVASSLTLHGAYVAFKREAALAYKALLGLTFILGIAFVVLQLVGWEELAASGVPLKINPSGDFIYAISGLHALHVIGGIAILLVALIMAFILPMKVTPARQLRLELTMTYWHFVDVLWIYLIVFLSLQR</sequence>
<dbReference type="InterPro" id="IPR024791">
    <property type="entry name" value="Cyt_c/ubiquinol_Oxase_su3"/>
</dbReference>
<evidence type="ECO:0000313" key="9">
    <source>
        <dbReference type="EMBL" id="NJC25170.1"/>
    </source>
</evidence>
<evidence type="ECO:0000313" key="10">
    <source>
        <dbReference type="Proteomes" id="UP000770785"/>
    </source>
</evidence>
<feature type="transmembrane region" description="Helical" evidence="7">
    <location>
        <begin position="67"/>
        <end position="91"/>
    </location>
</feature>
<feature type="transmembrane region" description="Helical" evidence="7">
    <location>
        <begin position="140"/>
        <end position="169"/>
    </location>
</feature>
<dbReference type="InterPro" id="IPR013833">
    <property type="entry name" value="Cyt_c_oxidase_su3_a-hlx"/>
</dbReference>
<comment type="similarity">
    <text evidence="2 6">Belongs to the cytochrome c oxidase subunit 3 family.</text>
</comment>
<dbReference type="CDD" id="cd00386">
    <property type="entry name" value="Heme_Cu_Oxidase_III_like"/>
    <property type="match status" value="1"/>
</dbReference>
<dbReference type="Gene3D" id="1.20.120.80">
    <property type="entry name" value="Cytochrome c oxidase, subunit III, four-helix bundle"/>
    <property type="match status" value="1"/>
</dbReference>
<dbReference type="Pfam" id="PF00510">
    <property type="entry name" value="COX3"/>
    <property type="match status" value="1"/>
</dbReference>
<dbReference type="RefSeq" id="WP_168035935.1">
    <property type="nucleotide sequence ID" value="NZ_JAATJH010000001.1"/>
</dbReference>
<dbReference type="SUPFAM" id="SSF81452">
    <property type="entry name" value="Cytochrome c oxidase subunit III-like"/>
    <property type="match status" value="1"/>
</dbReference>
<comment type="caution">
    <text evidence="9">The sequence shown here is derived from an EMBL/GenBank/DDBJ whole genome shotgun (WGS) entry which is preliminary data.</text>
</comment>
<dbReference type="GO" id="GO:0016491">
    <property type="term" value="F:oxidoreductase activity"/>
    <property type="evidence" value="ECO:0007669"/>
    <property type="project" value="UniProtKB-KW"/>
</dbReference>
<feature type="transmembrane region" description="Helical" evidence="7">
    <location>
        <begin position="33"/>
        <end position="55"/>
    </location>
</feature>
<keyword evidence="10" id="KW-1185">Reference proteome</keyword>
<feature type="transmembrane region" description="Helical" evidence="7">
    <location>
        <begin position="98"/>
        <end position="120"/>
    </location>
</feature>
<comment type="subcellular location">
    <subcellularLocation>
        <location evidence="6">Cell membrane</location>
        <topology evidence="6">Multi-pass membrane protein</topology>
    </subcellularLocation>
    <subcellularLocation>
        <location evidence="1">Membrane</location>
        <topology evidence="1">Multi-pass membrane protein</topology>
    </subcellularLocation>
</comment>
<organism evidence="9 10">
    <name type="scientific">Neolewinella antarctica</name>
    <dbReference type="NCBI Taxonomy" id="442734"/>
    <lineage>
        <taxon>Bacteria</taxon>
        <taxon>Pseudomonadati</taxon>
        <taxon>Bacteroidota</taxon>
        <taxon>Saprospiria</taxon>
        <taxon>Saprospirales</taxon>
        <taxon>Lewinellaceae</taxon>
        <taxon>Neolewinella</taxon>
    </lineage>
</organism>
<evidence type="ECO:0000256" key="2">
    <source>
        <dbReference type="ARBA" id="ARBA00010581"/>
    </source>
</evidence>
<dbReference type="PANTHER" id="PTHR11403:SF10">
    <property type="entry name" value="CYTOCHROME C OXIDASE"/>
    <property type="match status" value="1"/>
</dbReference>
<keyword evidence="3 6" id="KW-0812">Transmembrane</keyword>
<accession>A0ABX0X7F2</accession>
<feature type="domain" description="Heme-copper oxidase subunit III family profile" evidence="8">
    <location>
        <begin position="1"/>
        <end position="206"/>
    </location>
</feature>
<evidence type="ECO:0000256" key="6">
    <source>
        <dbReference type="RuleBase" id="RU003376"/>
    </source>
</evidence>
<protein>
    <submittedName>
        <fullName evidence="9">Cytochrome c oxidase subunit 3</fullName>
        <ecNumber evidence="9">1.9.3.1</ecNumber>
    </submittedName>
</protein>
<reference evidence="9 10" key="1">
    <citation type="submission" date="2020-03" db="EMBL/GenBank/DDBJ databases">
        <title>Genomic Encyclopedia of Type Strains, Phase IV (KMG-IV): sequencing the most valuable type-strain genomes for metagenomic binning, comparative biology and taxonomic classification.</title>
        <authorList>
            <person name="Goeker M."/>
        </authorList>
    </citation>
    <scope>NUCLEOTIDE SEQUENCE [LARGE SCALE GENOMIC DNA]</scope>
    <source>
        <strain evidence="9 10">DSM 105096</strain>
    </source>
</reference>
<keyword evidence="4 7" id="KW-1133">Transmembrane helix</keyword>
<evidence type="ECO:0000256" key="5">
    <source>
        <dbReference type="ARBA" id="ARBA00023136"/>
    </source>
</evidence>
<feature type="transmembrane region" description="Helical" evidence="7">
    <location>
        <begin position="181"/>
        <end position="204"/>
    </location>
</feature>
<gene>
    <name evidence="9" type="ORF">GGR27_000651</name>
</gene>
<evidence type="ECO:0000256" key="7">
    <source>
        <dbReference type="SAM" id="Phobius"/>
    </source>
</evidence>
<dbReference type="PANTHER" id="PTHR11403">
    <property type="entry name" value="CYTOCHROME C OXIDASE SUBUNIT III"/>
    <property type="match status" value="1"/>
</dbReference>
<evidence type="ECO:0000256" key="3">
    <source>
        <dbReference type="ARBA" id="ARBA00022692"/>
    </source>
</evidence>
<dbReference type="InterPro" id="IPR000298">
    <property type="entry name" value="Cyt_c_oxidase-like_su3"/>
</dbReference>
<evidence type="ECO:0000259" key="8">
    <source>
        <dbReference type="PROSITE" id="PS50253"/>
    </source>
</evidence>
<dbReference type="EC" id="1.9.3.1" evidence="9"/>
<proteinExistence type="inferred from homology"/>
<evidence type="ECO:0000256" key="4">
    <source>
        <dbReference type="ARBA" id="ARBA00022989"/>
    </source>
</evidence>